<proteinExistence type="predicted"/>
<feature type="transmembrane region" description="Helical" evidence="1">
    <location>
        <begin position="814"/>
        <end position="837"/>
    </location>
</feature>
<dbReference type="InterPro" id="IPR000873">
    <property type="entry name" value="AMP-dep_synth/lig_dom"/>
</dbReference>
<dbReference type="SUPFAM" id="SSF56801">
    <property type="entry name" value="Acetyl-CoA synthetase-like"/>
    <property type="match status" value="1"/>
</dbReference>
<dbReference type="InterPro" id="IPR042099">
    <property type="entry name" value="ANL_N_sf"/>
</dbReference>
<dbReference type="EMBL" id="CADCUM010000070">
    <property type="protein sequence ID" value="CAA9379956.1"/>
    <property type="molecule type" value="Genomic_DNA"/>
</dbReference>
<feature type="transmembrane region" description="Helical" evidence="1">
    <location>
        <begin position="563"/>
        <end position="590"/>
    </location>
</feature>
<name>A0A6J4NAS4_9ACTN</name>
<dbReference type="Pfam" id="PF00550">
    <property type="entry name" value="PP-binding"/>
    <property type="match status" value="1"/>
</dbReference>
<keyword evidence="1" id="KW-0472">Membrane</keyword>
<keyword evidence="1" id="KW-1133">Transmembrane helix</keyword>
<dbReference type="PANTHER" id="PTHR43767">
    <property type="entry name" value="LONG-CHAIN-FATTY-ACID--COA LIGASE"/>
    <property type="match status" value="1"/>
</dbReference>
<dbReference type="Gene3D" id="3.40.50.12780">
    <property type="entry name" value="N-terminal domain of ligase-like"/>
    <property type="match status" value="1"/>
</dbReference>
<organism evidence="4">
    <name type="scientific">uncultured Nocardioides sp</name>
    <dbReference type="NCBI Taxonomy" id="198441"/>
    <lineage>
        <taxon>Bacteria</taxon>
        <taxon>Bacillati</taxon>
        <taxon>Actinomycetota</taxon>
        <taxon>Actinomycetes</taxon>
        <taxon>Propionibacteriales</taxon>
        <taxon>Nocardioidaceae</taxon>
        <taxon>Nocardioides</taxon>
        <taxon>environmental samples</taxon>
    </lineage>
</organism>
<protein>
    <submittedName>
        <fullName evidence="4">Polyketide synthase modules and related proteins</fullName>
    </submittedName>
</protein>
<feature type="transmembrane region" description="Helical" evidence="1">
    <location>
        <begin position="789"/>
        <end position="808"/>
    </location>
</feature>
<dbReference type="PANTHER" id="PTHR43767:SF10">
    <property type="entry name" value="SURFACTIN SYNTHASE SUBUNIT 1"/>
    <property type="match status" value="1"/>
</dbReference>
<dbReference type="Gene3D" id="1.10.1200.10">
    <property type="entry name" value="ACP-like"/>
    <property type="match status" value="1"/>
</dbReference>
<keyword evidence="1" id="KW-0812">Transmembrane</keyword>
<feature type="transmembrane region" description="Helical" evidence="1">
    <location>
        <begin position="742"/>
        <end position="759"/>
    </location>
</feature>
<dbReference type="InterPro" id="IPR050237">
    <property type="entry name" value="ATP-dep_AMP-bd_enzyme"/>
</dbReference>
<evidence type="ECO:0000256" key="1">
    <source>
        <dbReference type="SAM" id="Phobius"/>
    </source>
</evidence>
<feature type="transmembrane region" description="Helical" evidence="1">
    <location>
        <begin position="611"/>
        <end position="636"/>
    </location>
</feature>
<dbReference type="InterPro" id="IPR036736">
    <property type="entry name" value="ACP-like_sf"/>
</dbReference>
<gene>
    <name evidence="4" type="ORF">AVDCRST_MAG32-1472</name>
</gene>
<feature type="transmembrane region" description="Helical" evidence="1">
    <location>
        <begin position="765"/>
        <end position="782"/>
    </location>
</feature>
<feature type="transmembrane region" description="Helical" evidence="1">
    <location>
        <begin position="660"/>
        <end position="681"/>
    </location>
</feature>
<dbReference type="SUPFAM" id="SSF47336">
    <property type="entry name" value="ACP-like"/>
    <property type="match status" value="1"/>
</dbReference>
<accession>A0A6J4NAS4</accession>
<reference evidence="4" key="1">
    <citation type="submission" date="2020-02" db="EMBL/GenBank/DDBJ databases">
        <authorList>
            <person name="Meier V. D."/>
        </authorList>
    </citation>
    <scope>NUCLEOTIDE SEQUENCE</scope>
    <source>
        <strain evidence="4">AVDCRST_MAG32</strain>
    </source>
</reference>
<evidence type="ECO:0000259" key="3">
    <source>
        <dbReference type="Pfam" id="PF00550"/>
    </source>
</evidence>
<sequence>MTLTPDARGVLPRLRPTAVPGPLDEVLGRHLDDHGHRRALVADGVTLTHAELAGRVAAVARSYAGARRLVLLSPANDVGSVVEYLGALAADQVVLLCAEQARATLTASYDPDVVVADGARRPRRDGTTHDLHPELSLLLSTSGSTGSPKLVRLSREGLLANARAIGASLGIRSDDLADLSLPLHYCYGLSVLHSHLLAGAAVRLTGASVLDEAFWAGAEELTSISGVPHTFDLLERSGFAGRDLPRLRYLTQAGGRMPAEQVRSWASLGRERGWDLVVMYGQTEATARLTVLPPDRALAAPGAIGLPVDGVELSLAPAGHPDEGVGELVARGPGVMLGYAEAPGDLAEGRAVDALHTGDLARLRTDGLWEIVGRRSRFAKVCGLRVDLDHLERTLAAQGYVVAAADAGDRVVLGVATGARTVDAAALHAAGLHACALAPTAMQVVALPELPHTERGKVDRAELVRLAAAPPVETPETGAPVSADDVAALYARLLGRPDARPTDSFVDLGGDSLSYVEVSLRLESLLGHLPADWPSLPAAALADVPRGPVRAGTRVETGVLLRALAILTVVGSHAGAFTLLGGAHVLLAVMGFNLARFQLTDAPRRERARRILAAAARVAVPAVAVIGVSSLVGLWAEGITWRQVLLVNGLTSASWSEPGWYFWFVEALVHTLVLLALLLAVPRVDAWERARPFGFPMALVGLAMLTRYDVVNVPGDAEHRAHVVFWIVALGWAAARARTTRQRAIVSVVAVVTMVGAFAQWERDAYVAAGLLALVWVPHVRVPRVLARAAGVLAGASLWIYLTHWQVYPRWEDTAPWLALAASVAVGIAGAGIAGALGRLRPR</sequence>
<evidence type="ECO:0000313" key="4">
    <source>
        <dbReference type="EMBL" id="CAA9379956.1"/>
    </source>
</evidence>
<dbReference type="AlphaFoldDB" id="A0A6J4NAS4"/>
<evidence type="ECO:0000259" key="2">
    <source>
        <dbReference type="Pfam" id="PF00501"/>
    </source>
</evidence>
<dbReference type="InterPro" id="IPR009081">
    <property type="entry name" value="PP-bd_ACP"/>
</dbReference>
<feature type="domain" description="Carrier" evidence="3">
    <location>
        <begin position="485"/>
        <end position="527"/>
    </location>
</feature>
<feature type="domain" description="AMP-dependent synthetase/ligase" evidence="2">
    <location>
        <begin position="128"/>
        <end position="339"/>
    </location>
</feature>
<dbReference type="Pfam" id="PF00501">
    <property type="entry name" value="AMP-binding"/>
    <property type="match status" value="1"/>
</dbReference>